<keyword evidence="6 7" id="KW-0472">Membrane</keyword>
<dbReference type="InterPro" id="IPR020846">
    <property type="entry name" value="MFS_dom"/>
</dbReference>
<evidence type="ECO:0000256" key="4">
    <source>
        <dbReference type="ARBA" id="ARBA00022692"/>
    </source>
</evidence>
<evidence type="ECO:0000256" key="3">
    <source>
        <dbReference type="ARBA" id="ARBA00022475"/>
    </source>
</evidence>
<dbReference type="OrthoDB" id="2414439at2"/>
<feature type="transmembrane region" description="Helical" evidence="7">
    <location>
        <begin position="51"/>
        <end position="70"/>
    </location>
</feature>
<keyword evidence="3" id="KW-1003">Cell membrane</keyword>
<dbReference type="Gene3D" id="1.20.1720.10">
    <property type="entry name" value="Multidrug resistance protein D"/>
    <property type="match status" value="1"/>
</dbReference>
<feature type="transmembrane region" description="Helical" evidence="7">
    <location>
        <begin position="204"/>
        <end position="222"/>
    </location>
</feature>
<dbReference type="GO" id="GO:0005886">
    <property type="term" value="C:plasma membrane"/>
    <property type="evidence" value="ECO:0007669"/>
    <property type="project" value="UniProtKB-SubCell"/>
</dbReference>
<keyword evidence="10" id="KW-1185">Reference proteome</keyword>
<keyword evidence="4 7" id="KW-0812">Transmembrane</keyword>
<proteinExistence type="predicted"/>
<sequence length="472" mass="49805">MNTNTVAIPNPKRWMALFLLAAAQFFVILDTSIIGVALPSIKEALGYSQSNLQWIFNAYVVVFGGLLLLGGKLSDLFGQRRIFSLGFLILTLASLFAGLAWSEASMNIGRALQGLGAALIAPSALTIVMQLFSNQPAELNKAMGIWGASAAAGGSAGVFLGGIITEWLDWSWVFLINVPVGVIILFLVPKLLQKGSRGSGKVDFLGAFTVTASIITAVLAIVRAEFNGWMSGQTIGLLAASVVLFGLFLLIQKVKKEPLVPLHIFKAPNLVAGNIVNALLAATWIPLWYFLNLYLQQILHYSSFAGGIALLPMTVLIMILMTTFTGKLIGKFGFKGPFIVGMLLLGVSLLLFSNTPLNGSFAIYVLPASIIAALAMAFAYIPATMASMSGVKPEESGLASGIVNTTYQVGSAIGLAIMVAISGATTSSKLAKGVEQIIALNEGFHHAFIGAGIVAFLAAVLALILLKVPKKN</sequence>
<dbReference type="PROSITE" id="PS50850">
    <property type="entry name" value="MFS"/>
    <property type="match status" value="1"/>
</dbReference>
<dbReference type="RefSeq" id="WP_073152202.1">
    <property type="nucleotide sequence ID" value="NZ_FQVL01000001.1"/>
</dbReference>
<dbReference type="InterPro" id="IPR036259">
    <property type="entry name" value="MFS_trans_sf"/>
</dbReference>
<feature type="transmembrane region" description="Helical" evidence="7">
    <location>
        <begin position="402"/>
        <end position="424"/>
    </location>
</feature>
<dbReference type="SUPFAM" id="SSF103473">
    <property type="entry name" value="MFS general substrate transporter"/>
    <property type="match status" value="1"/>
</dbReference>
<dbReference type="STRING" id="112248.SAMN05444392_101765"/>
<dbReference type="InterPro" id="IPR011701">
    <property type="entry name" value="MFS"/>
</dbReference>
<gene>
    <name evidence="9" type="ORF">SAMN05444392_101765</name>
</gene>
<feature type="transmembrane region" description="Helical" evidence="7">
    <location>
        <begin position="114"/>
        <end position="132"/>
    </location>
</feature>
<dbReference type="PANTHER" id="PTHR42718">
    <property type="entry name" value="MAJOR FACILITATOR SUPERFAMILY MULTIDRUG TRANSPORTER MFSC"/>
    <property type="match status" value="1"/>
</dbReference>
<feature type="transmembrane region" description="Helical" evidence="7">
    <location>
        <begin position="361"/>
        <end position="381"/>
    </location>
</feature>
<protein>
    <submittedName>
        <fullName evidence="9">Drug resistance transporter, EmrB/QacA subfamily</fullName>
    </submittedName>
</protein>
<evidence type="ECO:0000256" key="1">
    <source>
        <dbReference type="ARBA" id="ARBA00004651"/>
    </source>
</evidence>
<feature type="transmembrane region" description="Helical" evidence="7">
    <location>
        <begin position="234"/>
        <end position="251"/>
    </location>
</feature>
<dbReference type="CDD" id="cd17321">
    <property type="entry name" value="MFS_MMR_MDR_like"/>
    <property type="match status" value="1"/>
</dbReference>
<comment type="subcellular location">
    <subcellularLocation>
        <location evidence="1">Cell membrane</location>
        <topology evidence="1">Multi-pass membrane protein</topology>
    </subcellularLocation>
</comment>
<dbReference type="AlphaFoldDB" id="A0A1M4U2B4"/>
<feature type="transmembrane region" description="Helical" evidence="7">
    <location>
        <begin position="336"/>
        <end position="355"/>
    </location>
</feature>
<evidence type="ECO:0000313" key="10">
    <source>
        <dbReference type="Proteomes" id="UP000184476"/>
    </source>
</evidence>
<evidence type="ECO:0000313" key="9">
    <source>
        <dbReference type="EMBL" id="SHE50697.1"/>
    </source>
</evidence>
<evidence type="ECO:0000256" key="7">
    <source>
        <dbReference type="SAM" id="Phobius"/>
    </source>
</evidence>
<feature type="transmembrane region" description="Helical" evidence="7">
    <location>
        <begin position="271"/>
        <end position="291"/>
    </location>
</feature>
<feature type="transmembrane region" description="Helical" evidence="7">
    <location>
        <begin position="303"/>
        <end position="324"/>
    </location>
</feature>
<dbReference type="Gene3D" id="1.20.1250.20">
    <property type="entry name" value="MFS general substrate transporter like domains"/>
    <property type="match status" value="1"/>
</dbReference>
<evidence type="ECO:0000256" key="6">
    <source>
        <dbReference type="ARBA" id="ARBA00023136"/>
    </source>
</evidence>
<feature type="transmembrane region" description="Helical" evidence="7">
    <location>
        <begin position="444"/>
        <end position="466"/>
    </location>
</feature>
<feature type="transmembrane region" description="Helical" evidence="7">
    <location>
        <begin position="170"/>
        <end position="192"/>
    </location>
</feature>
<dbReference type="EMBL" id="FQVL01000001">
    <property type="protein sequence ID" value="SHE50697.1"/>
    <property type="molecule type" value="Genomic_DNA"/>
</dbReference>
<keyword evidence="2" id="KW-0813">Transport</keyword>
<dbReference type="PRINTS" id="PR01036">
    <property type="entry name" value="TCRTETB"/>
</dbReference>
<feature type="domain" description="Major facilitator superfamily (MFS) profile" evidence="8">
    <location>
        <begin position="16"/>
        <end position="470"/>
    </location>
</feature>
<dbReference type="Pfam" id="PF07690">
    <property type="entry name" value="MFS_1"/>
    <property type="match status" value="1"/>
</dbReference>
<evidence type="ECO:0000259" key="8">
    <source>
        <dbReference type="PROSITE" id="PS50850"/>
    </source>
</evidence>
<organism evidence="9 10">
    <name type="scientific">Seinonella peptonophila</name>
    <dbReference type="NCBI Taxonomy" id="112248"/>
    <lineage>
        <taxon>Bacteria</taxon>
        <taxon>Bacillati</taxon>
        <taxon>Bacillota</taxon>
        <taxon>Bacilli</taxon>
        <taxon>Bacillales</taxon>
        <taxon>Thermoactinomycetaceae</taxon>
        <taxon>Seinonella</taxon>
    </lineage>
</organism>
<dbReference type="GO" id="GO:0022857">
    <property type="term" value="F:transmembrane transporter activity"/>
    <property type="evidence" value="ECO:0007669"/>
    <property type="project" value="InterPro"/>
</dbReference>
<feature type="transmembrane region" description="Helical" evidence="7">
    <location>
        <begin position="144"/>
        <end position="164"/>
    </location>
</feature>
<dbReference type="Proteomes" id="UP000184476">
    <property type="component" value="Unassembled WGS sequence"/>
</dbReference>
<name>A0A1M4U2B4_9BACL</name>
<evidence type="ECO:0000256" key="2">
    <source>
        <dbReference type="ARBA" id="ARBA00022448"/>
    </source>
</evidence>
<dbReference type="PANTHER" id="PTHR42718:SF46">
    <property type="entry name" value="BLR6921 PROTEIN"/>
    <property type="match status" value="1"/>
</dbReference>
<keyword evidence="5 7" id="KW-1133">Transmembrane helix</keyword>
<accession>A0A1M4U2B4</accession>
<feature type="transmembrane region" description="Helical" evidence="7">
    <location>
        <begin position="82"/>
        <end position="102"/>
    </location>
</feature>
<reference evidence="9 10" key="1">
    <citation type="submission" date="2016-11" db="EMBL/GenBank/DDBJ databases">
        <authorList>
            <person name="Jaros S."/>
            <person name="Januszkiewicz K."/>
            <person name="Wedrychowicz H."/>
        </authorList>
    </citation>
    <scope>NUCLEOTIDE SEQUENCE [LARGE SCALE GENOMIC DNA]</scope>
    <source>
        <strain evidence="9 10">DSM 44666</strain>
    </source>
</reference>
<evidence type="ECO:0000256" key="5">
    <source>
        <dbReference type="ARBA" id="ARBA00022989"/>
    </source>
</evidence>